<dbReference type="AlphaFoldDB" id="A0A1B6LKZ1"/>
<dbReference type="SUPFAM" id="SSF53098">
    <property type="entry name" value="Ribonuclease H-like"/>
    <property type="match status" value="1"/>
</dbReference>
<name>A0A1B6LKZ1_9HEMI</name>
<dbReference type="EMBL" id="GEBQ01015644">
    <property type="protein sequence ID" value="JAT24333.1"/>
    <property type="molecule type" value="Transcribed_RNA"/>
</dbReference>
<evidence type="ECO:0000313" key="1">
    <source>
        <dbReference type="EMBL" id="JAT09201.1"/>
    </source>
</evidence>
<reference evidence="2" key="1">
    <citation type="submission" date="2015-11" db="EMBL/GenBank/DDBJ databases">
        <title>De novo transcriptome assembly of four potential Pierce s Disease insect vectors from Arizona vineyards.</title>
        <authorList>
            <person name="Tassone E.E."/>
        </authorList>
    </citation>
    <scope>NUCLEOTIDE SEQUENCE</scope>
</reference>
<proteinExistence type="predicted"/>
<dbReference type="InterPro" id="IPR012337">
    <property type="entry name" value="RNaseH-like_sf"/>
</dbReference>
<dbReference type="PANTHER" id="PTHR45749">
    <property type="match status" value="1"/>
</dbReference>
<evidence type="ECO:0008006" key="3">
    <source>
        <dbReference type="Google" id="ProtNLM"/>
    </source>
</evidence>
<protein>
    <recommendedName>
        <fullName evidence="3">DUF4371 domain-containing protein</fullName>
    </recommendedName>
</protein>
<evidence type="ECO:0000313" key="2">
    <source>
        <dbReference type="EMBL" id="JAT24333.1"/>
    </source>
</evidence>
<gene>
    <name evidence="2" type="ORF">g.46570</name>
    <name evidence="1" type="ORF">g.46572</name>
</gene>
<dbReference type="EMBL" id="GEBQ01030776">
    <property type="protein sequence ID" value="JAT09201.1"/>
    <property type="molecule type" value="Transcribed_RNA"/>
</dbReference>
<organism evidence="2">
    <name type="scientific">Graphocephala atropunctata</name>
    <dbReference type="NCBI Taxonomy" id="36148"/>
    <lineage>
        <taxon>Eukaryota</taxon>
        <taxon>Metazoa</taxon>
        <taxon>Ecdysozoa</taxon>
        <taxon>Arthropoda</taxon>
        <taxon>Hexapoda</taxon>
        <taxon>Insecta</taxon>
        <taxon>Pterygota</taxon>
        <taxon>Neoptera</taxon>
        <taxon>Paraneoptera</taxon>
        <taxon>Hemiptera</taxon>
        <taxon>Auchenorrhyncha</taxon>
        <taxon>Membracoidea</taxon>
        <taxon>Cicadellidae</taxon>
        <taxon>Cicadellinae</taxon>
        <taxon>Cicadellini</taxon>
        <taxon>Graphocephala</taxon>
    </lineage>
</organism>
<dbReference type="PANTHER" id="PTHR45749:SF35">
    <property type="entry name" value="AC-LIKE TRANSPOSASE-RELATED"/>
    <property type="match status" value="1"/>
</dbReference>
<sequence>MSETVFKALENYGLDIQNCRGQGYDNGANMKGKHSGLQKRIIEQNKRAFFVPCGCHSLNLVVSDAAKSSVPTVTLFGTIQRLYTLFSSSTKRWSLFLESLSRSEESCTGPPLTLKELCITRWEARIDSLKAVRYQIVEVRQALWDLYDDPSFEDDVRSEANSLATTLEDYGFLVSLITWYDVLFQINLASKMLQ</sequence>
<accession>A0A1B6LKZ1</accession>